<dbReference type="Proteomes" id="UP000510643">
    <property type="component" value="Chromosome"/>
</dbReference>
<name>A0A7H9DWM7_9FLAO</name>
<dbReference type="RefSeq" id="WP_180905498.1">
    <property type="nucleotide sequence ID" value="NZ_CP040908.1"/>
</dbReference>
<dbReference type="AlphaFoldDB" id="A0A7H9DWM7"/>
<accession>A0A7H9DWM7</accession>
<organism evidence="1 2">
    <name type="scientific">Empedobacter falsenii</name>
    <dbReference type="NCBI Taxonomy" id="343874"/>
    <lineage>
        <taxon>Bacteria</taxon>
        <taxon>Pseudomonadati</taxon>
        <taxon>Bacteroidota</taxon>
        <taxon>Flavobacteriia</taxon>
        <taxon>Flavobacteriales</taxon>
        <taxon>Weeksellaceae</taxon>
        <taxon>Empedobacter</taxon>
    </lineage>
</organism>
<gene>
    <name evidence="1" type="ORF">FH779_16635</name>
</gene>
<evidence type="ECO:0000313" key="2">
    <source>
        <dbReference type="Proteomes" id="UP000510643"/>
    </source>
</evidence>
<dbReference type="KEGG" id="efal:FH779_16635"/>
<reference evidence="1 2" key="1">
    <citation type="submission" date="2019-06" db="EMBL/GenBank/DDBJ databases">
        <title>Emergence of pandrug resistant Empedobacter falsenii in China.</title>
        <authorList>
            <person name="Dong N."/>
            <person name="Chen S."/>
            <person name="Zhang R."/>
        </authorList>
    </citation>
    <scope>NUCLEOTIDE SEQUENCE [LARGE SCALE GENOMIC DNA]</scope>
    <source>
        <strain evidence="1 2">1681-1</strain>
    </source>
</reference>
<dbReference type="GeneID" id="78403118"/>
<keyword evidence="2" id="KW-1185">Reference proteome</keyword>
<dbReference type="EMBL" id="CP040908">
    <property type="protein sequence ID" value="QLL59613.1"/>
    <property type="molecule type" value="Genomic_DNA"/>
</dbReference>
<protein>
    <submittedName>
        <fullName evidence="1">Uncharacterized protein</fullName>
    </submittedName>
</protein>
<proteinExistence type="predicted"/>
<sequence>MIIIDLNNQVVRINDFNTNYITLNFENINYRFDFLGKKEAFLKEKNECKLLLFSDHPLLIDYNESFLEIFLNSKPQNIDFFLENIERIIHNRVLGFRKLKDYLNKSNLDFETFLKNINEGNGKFLNAPFSIINEIEKFFIENNIKFKTFGEPKKFENQLLILDNQYVIATEFKLK</sequence>
<evidence type="ECO:0000313" key="1">
    <source>
        <dbReference type="EMBL" id="QLL59613.1"/>
    </source>
</evidence>